<dbReference type="InterPro" id="IPR036689">
    <property type="entry name" value="ESAT-6-like_sf"/>
</dbReference>
<proteinExistence type="predicted"/>
<reference evidence="1" key="1">
    <citation type="journal article" date="2014" name="Int. J. Syst. Evol. Microbiol.">
        <title>Complete genome sequence of Corynebacterium casei LMG S-19264T (=DSM 44701T), isolated from a smear-ripened cheese.</title>
        <authorList>
            <consortium name="US DOE Joint Genome Institute (JGI-PGF)"/>
            <person name="Walter F."/>
            <person name="Albersmeier A."/>
            <person name="Kalinowski J."/>
            <person name="Ruckert C."/>
        </authorList>
    </citation>
    <scope>NUCLEOTIDE SEQUENCE</scope>
    <source>
        <strain evidence="1">JCM 15325</strain>
    </source>
</reference>
<dbReference type="AlphaFoldDB" id="A0A917S256"/>
<reference evidence="1" key="2">
    <citation type="submission" date="2020-09" db="EMBL/GenBank/DDBJ databases">
        <authorList>
            <person name="Sun Q."/>
            <person name="Ohkuma M."/>
        </authorList>
    </citation>
    <scope>NUCLEOTIDE SEQUENCE</scope>
    <source>
        <strain evidence="1">JCM 15325</strain>
    </source>
</reference>
<dbReference type="SUPFAM" id="SSF140453">
    <property type="entry name" value="EsxAB dimer-like"/>
    <property type="match status" value="1"/>
</dbReference>
<dbReference type="RefSeq" id="WP_188802493.1">
    <property type="nucleotide sequence ID" value="NZ_BMOK01000005.1"/>
</dbReference>
<keyword evidence="2" id="KW-1185">Reference proteome</keyword>
<dbReference type="Proteomes" id="UP000654670">
    <property type="component" value="Unassembled WGS sequence"/>
</dbReference>
<dbReference type="EMBL" id="BMOK01000005">
    <property type="protein sequence ID" value="GGL52051.1"/>
    <property type="molecule type" value="Genomic_DNA"/>
</dbReference>
<organism evidence="1 2">
    <name type="scientific">Sporolactobacillus putidus</name>
    <dbReference type="NCBI Taxonomy" id="492735"/>
    <lineage>
        <taxon>Bacteria</taxon>
        <taxon>Bacillati</taxon>
        <taxon>Bacillota</taxon>
        <taxon>Bacilli</taxon>
        <taxon>Bacillales</taxon>
        <taxon>Sporolactobacillaceae</taxon>
        <taxon>Sporolactobacillus</taxon>
    </lineage>
</organism>
<evidence type="ECO:0000313" key="1">
    <source>
        <dbReference type="EMBL" id="GGL52051.1"/>
    </source>
</evidence>
<accession>A0A917S256</accession>
<gene>
    <name evidence="1" type="ORF">GCM10007968_15220</name>
</gene>
<name>A0A917S256_9BACL</name>
<comment type="caution">
    <text evidence="1">The sequence shown here is derived from an EMBL/GenBank/DDBJ whole genome shotgun (WGS) entry which is preliminary data.</text>
</comment>
<evidence type="ECO:0000313" key="2">
    <source>
        <dbReference type="Proteomes" id="UP000654670"/>
    </source>
</evidence>
<protein>
    <submittedName>
        <fullName evidence="1">Uncharacterized protein</fullName>
    </submittedName>
</protein>
<sequence>MRTMAEGGGGEISLNPDELQRFAERAQSIGDLFQNRIRPEIERLSGLGYYAQGEAADAFAHYRQALEKMMDAGDFYYRAAQILALVAEIMSGQDEALAAAINEGR</sequence>